<feature type="domain" description="Flavodoxin-like" evidence="1">
    <location>
        <begin position="10"/>
        <end position="170"/>
    </location>
</feature>
<dbReference type="CDD" id="cd01653">
    <property type="entry name" value="GATase1"/>
    <property type="match status" value="1"/>
</dbReference>
<evidence type="ECO:0000313" key="3">
    <source>
        <dbReference type="Proteomes" id="UP001551584"/>
    </source>
</evidence>
<keyword evidence="3" id="KW-1185">Reference proteome</keyword>
<dbReference type="Pfam" id="PF12724">
    <property type="entry name" value="Flavodoxin_5"/>
    <property type="match status" value="1"/>
</dbReference>
<name>A0ABV3EW92_9ACTN</name>
<dbReference type="InterPro" id="IPR029039">
    <property type="entry name" value="Flavoprotein-like_sf"/>
</dbReference>
<accession>A0ABV3EW92</accession>
<dbReference type="SUPFAM" id="SSF52218">
    <property type="entry name" value="Flavoproteins"/>
    <property type="match status" value="1"/>
</dbReference>
<sequence length="180" mass="19918">MSDDSARPRVLIAHATAHGSTLSIAERVADVLRRRGAQVAVRPCDDVADVHPYDAVVLGSAVHDMAWLPEALDLVRRERDALREHPVWIFSAGMPGALRGPWKLLAGREEPKVAGPALRELRPRDHRLFSGVIRPEHLPPGGRVSLRAMGLRYGDHRDWEAVDDWARRIADDLTRGGTGD</sequence>
<reference evidence="2 3" key="1">
    <citation type="submission" date="2024-06" db="EMBL/GenBank/DDBJ databases">
        <title>The Natural Products Discovery Center: Release of the First 8490 Sequenced Strains for Exploring Actinobacteria Biosynthetic Diversity.</title>
        <authorList>
            <person name="Kalkreuter E."/>
            <person name="Kautsar S.A."/>
            <person name="Yang D."/>
            <person name="Bader C.D."/>
            <person name="Teijaro C.N."/>
            <person name="Fluegel L."/>
            <person name="Davis C.M."/>
            <person name="Simpson J.R."/>
            <person name="Lauterbach L."/>
            <person name="Steele A.D."/>
            <person name="Gui C."/>
            <person name="Meng S."/>
            <person name="Li G."/>
            <person name="Viehrig K."/>
            <person name="Ye F."/>
            <person name="Su P."/>
            <person name="Kiefer A.F."/>
            <person name="Nichols A."/>
            <person name="Cepeda A.J."/>
            <person name="Yan W."/>
            <person name="Fan B."/>
            <person name="Jiang Y."/>
            <person name="Adhikari A."/>
            <person name="Zheng C.-J."/>
            <person name="Schuster L."/>
            <person name="Cowan T.M."/>
            <person name="Smanski M.J."/>
            <person name="Chevrette M.G."/>
            <person name="De Carvalho L.P.S."/>
            <person name="Shen B."/>
        </authorList>
    </citation>
    <scope>NUCLEOTIDE SEQUENCE [LARGE SCALE GENOMIC DNA]</scope>
    <source>
        <strain evidence="2 3">NPDC048117</strain>
    </source>
</reference>
<proteinExistence type="predicted"/>
<gene>
    <name evidence="2" type="ORF">AB0D95_25165</name>
</gene>
<dbReference type="InterPro" id="IPR026816">
    <property type="entry name" value="Flavodoxin_dom"/>
</dbReference>
<evidence type="ECO:0000259" key="1">
    <source>
        <dbReference type="PROSITE" id="PS50902"/>
    </source>
</evidence>
<protein>
    <submittedName>
        <fullName evidence="2">Flavodoxin domain-containing protein</fullName>
    </submittedName>
</protein>
<dbReference type="Gene3D" id="3.40.50.360">
    <property type="match status" value="1"/>
</dbReference>
<dbReference type="Proteomes" id="UP001551584">
    <property type="component" value="Unassembled WGS sequence"/>
</dbReference>
<dbReference type="EMBL" id="JBEZNA010000077">
    <property type="protein sequence ID" value="MEU9580513.1"/>
    <property type="molecule type" value="Genomic_DNA"/>
</dbReference>
<dbReference type="RefSeq" id="WP_359276345.1">
    <property type="nucleotide sequence ID" value="NZ_JBEZNA010000077.1"/>
</dbReference>
<dbReference type="PROSITE" id="PS50902">
    <property type="entry name" value="FLAVODOXIN_LIKE"/>
    <property type="match status" value="1"/>
</dbReference>
<organism evidence="2 3">
    <name type="scientific">Streptomyces chilikensis</name>
    <dbReference type="NCBI Taxonomy" id="1194079"/>
    <lineage>
        <taxon>Bacteria</taxon>
        <taxon>Bacillati</taxon>
        <taxon>Actinomycetota</taxon>
        <taxon>Actinomycetes</taxon>
        <taxon>Kitasatosporales</taxon>
        <taxon>Streptomycetaceae</taxon>
        <taxon>Streptomyces</taxon>
    </lineage>
</organism>
<dbReference type="InterPro" id="IPR008254">
    <property type="entry name" value="Flavodoxin/NO_synth"/>
</dbReference>
<evidence type="ECO:0000313" key="2">
    <source>
        <dbReference type="EMBL" id="MEU9580513.1"/>
    </source>
</evidence>
<comment type="caution">
    <text evidence="2">The sequence shown here is derived from an EMBL/GenBank/DDBJ whole genome shotgun (WGS) entry which is preliminary data.</text>
</comment>